<dbReference type="HOGENOM" id="CLU_1559113_0_0_1"/>
<evidence type="ECO:0000313" key="3">
    <source>
        <dbReference type="Proteomes" id="UP000014760"/>
    </source>
</evidence>
<dbReference type="EnsemblMetazoa" id="CapteT202780">
    <property type="protein sequence ID" value="CapteP202780"/>
    <property type="gene ID" value="CapteG202780"/>
</dbReference>
<proteinExistence type="predicted"/>
<keyword evidence="3" id="KW-1185">Reference proteome</keyword>
<dbReference type="AlphaFoldDB" id="R7USW7"/>
<name>R7USW7_CAPTE</name>
<organism evidence="1">
    <name type="scientific">Capitella teleta</name>
    <name type="common">Polychaete worm</name>
    <dbReference type="NCBI Taxonomy" id="283909"/>
    <lineage>
        <taxon>Eukaryota</taxon>
        <taxon>Metazoa</taxon>
        <taxon>Spiralia</taxon>
        <taxon>Lophotrochozoa</taxon>
        <taxon>Annelida</taxon>
        <taxon>Polychaeta</taxon>
        <taxon>Sedentaria</taxon>
        <taxon>Scolecida</taxon>
        <taxon>Capitellidae</taxon>
        <taxon>Capitella</taxon>
    </lineage>
</organism>
<sequence>PDDGDRAHSVWKTNNPTKNPYVYRYPGLTKLKISYGDKEWPKKDGLEFINVPDNKKPGEFTDDEIDQIVRSNVDAYATMREVFTPSIYLHKMAVTPHDYFKYNFVMGVDLSPLAQDCLNPDTREPRYEGDLTIKMDFNHMLGENDPMMLIICAEHKNQITWHLPDFSLTTDY</sequence>
<evidence type="ECO:0000313" key="2">
    <source>
        <dbReference type="EnsemblMetazoa" id="CapteP202780"/>
    </source>
</evidence>
<evidence type="ECO:0000313" key="1">
    <source>
        <dbReference type="EMBL" id="ELU09569.1"/>
    </source>
</evidence>
<reference evidence="1 3" key="2">
    <citation type="journal article" date="2013" name="Nature">
        <title>Insights into bilaterian evolution from three spiralian genomes.</title>
        <authorList>
            <person name="Simakov O."/>
            <person name="Marletaz F."/>
            <person name="Cho S.J."/>
            <person name="Edsinger-Gonzales E."/>
            <person name="Havlak P."/>
            <person name="Hellsten U."/>
            <person name="Kuo D.H."/>
            <person name="Larsson T."/>
            <person name="Lv J."/>
            <person name="Arendt D."/>
            <person name="Savage R."/>
            <person name="Osoegawa K."/>
            <person name="de Jong P."/>
            <person name="Grimwood J."/>
            <person name="Chapman J.A."/>
            <person name="Shapiro H."/>
            <person name="Aerts A."/>
            <person name="Otillar R.P."/>
            <person name="Terry A.Y."/>
            <person name="Boore J.L."/>
            <person name="Grigoriev I.V."/>
            <person name="Lindberg D.R."/>
            <person name="Seaver E.C."/>
            <person name="Weisblat D.A."/>
            <person name="Putnam N.H."/>
            <person name="Rokhsar D.S."/>
        </authorList>
    </citation>
    <scope>NUCLEOTIDE SEQUENCE</scope>
    <source>
        <strain evidence="1 3">I ESC-2004</strain>
    </source>
</reference>
<accession>R7USW7</accession>
<reference evidence="2" key="3">
    <citation type="submission" date="2015-06" db="UniProtKB">
        <authorList>
            <consortium name="EnsemblMetazoa"/>
        </authorList>
    </citation>
    <scope>IDENTIFICATION</scope>
</reference>
<reference evidence="3" key="1">
    <citation type="submission" date="2012-12" db="EMBL/GenBank/DDBJ databases">
        <authorList>
            <person name="Hellsten U."/>
            <person name="Grimwood J."/>
            <person name="Chapman J.A."/>
            <person name="Shapiro H."/>
            <person name="Aerts A."/>
            <person name="Otillar R.P."/>
            <person name="Terry A.Y."/>
            <person name="Boore J.L."/>
            <person name="Simakov O."/>
            <person name="Marletaz F."/>
            <person name="Cho S.-J."/>
            <person name="Edsinger-Gonzales E."/>
            <person name="Havlak P."/>
            <person name="Kuo D.-H."/>
            <person name="Larsson T."/>
            <person name="Lv J."/>
            <person name="Arendt D."/>
            <person name="Savage R."/>
            <person name="Osoegawa K."/>
            <person name="de Jong P."/>
            <person name="Lindberg D.R."/>
            <person name="Seaver E.C."/>
            <person name="Weisblat D.A."/>
            <person name="Putnam N.H."/>
            <person name="Grigoriev I.V."/>
            <person name="Rokhsar D.S."/>
        </authorList>
    </citation>
    <scope>NUCLEOTIDE SEQUENCE</scope>
    <source>
        <strain evidence="3">I ESC-2004</strain>
    </source>
</reference>
<dbReference type="EMBL" id="AMQN01021127">
    <property type="status" value="NOT_ANNOTATED_CDS"/>
    <property type="molecule type" value="Genomic_DNA"/>
</dbReference>
<feature type="non-terminal residue" evidence="1">
    <location>
        <position position="1"/>
    </location>
</feature>
<dbReference type="Proteomes" id="UP000014760">
    <property type="component" value="Unassembled WGS sequence"/>
</dbReference>
<gene>
    <name evidence="1" type="ORF">CAPTEDRAFT_202780</name>
</gene>
<protein>
    <submittedName>
        <fullName evidence="1 2">Uncharacterized protein</fullName>
    </submittedName>
</protein>
<dbReference type="EMBL" id="KB298162">
    <property type="protein sequence ID" value="ELU09569.1"/>
    <property type="molecule type" value="Genomic_DNA"/>
</dbReference>